<dbReference type="PANTHER" id="PTHR30329">
    <property type="entry name" value="STATOR ELEMENT OF FLAGELLAR MOTOR COMPLEX"/>
    <property type="match status" value="1"/>
</dbReference>
<dbReference type="InterPro" id="IPR006664">
    <property type="entry name" value="OMP_bac"/>
</dbReference>
<protein>
    <recommendedName>
        <fullName evidence="7">OmpA-like domain-containing protein</fullName>
    </recommendedName>
</protein>
<proteinExistence type="predicted"/>
<feature type="region of interest" description="Disordered" evidence="5">
    <location>
        <begin position="339"/>
        <end position="358"/>
    </location>
</feature>
<keyword evidence="9" id="KW-1185">Reference proteome</keyword>
<evidence type="ECO:0000259" key="7">
    <source>
        <dbReference type="PROSITE" id="PS51123"/>
    </source>
</evidence>
<dbReference type="PROSITE" id="PS51123">
    <property type="entry name" value="OMPA_2"/>
    <property type="match status" value="1"/>
</dbReference>
<dbReference type="Gene3D" id="3.30.1330.60">
    <property type="entry name" value="OmpA-like domain"/>
    <property type="match status" value="1"/>
</dbReference>
<dbReference type="SUPFAM" id="SSF103088">
    <property type="entry name" value="OmpA-like"/>
    <property type="match status" value="1"/>
</dbReference>
<feature type="compositionally biased region" description="Pro residues" evidence="5">
    <location>
        <begin position="33"/>
        <end position="44"/>
    </location>
</feature>
<feature type="signal peptide" evidence="6">
    <location>
        <begin position="1"/>
        <end position="31"/>
    </location>
</feature>
<organism evidence="8 9">
    <name type="scientific">Actinocorallia libanotica</name>
    <dbReference type="NCBI Taxonomy" id="46162"/>
    <lineage>
        <taxon>Bacteria</taxon>
        <taxon>Bacillati</taxon>
        <taxon>Actinomycetota</taxon>
        <taxon>Actinomycetes</taxon>
        <taxon>Streptosporangiales</taxon>
        <taxon>Thermomonosporaceae</taxon>
        <taxon>Actinocorallia</taxon>
    </lineage>
</organism>
<evidence type="ECO:0000256" key="2">
    <source>
        <dbReference type="ARBA" id="ARBA00023136"/>
    </source>
</evidence>
<feature type="compositionally biased region" description="Low complexity" evidence="5">
    <location>
        <begin position="45"/>
        <end position="54"/>
    </location>
</feature>
<name>A0ABP4C3G5_9ACTN</name>
<dbReference type="PRINTS" id="PR01021">
    <property type="entry name" value="OMPADOMAIN"/>
</dbReference>
<accession>A0ABP4C3G5</accession>
<comment type="subcellular location">
    <subcellularLocation>
        <location evidence="1">Cell outer membrane</location>
    </subcellularLocation>
</comment>
<evidence type="ECO:0000313" key="8">
    <source>
        <dbReference type="EMBL" id="GAA0959307.1"/>
    </source>
</evidence>
<evidence type="ECO:0000256" key="1">
    <source>
        <dbReference type="ARBA" id="ARBA00004442"/>
    </source>
</evidence>
<gene>
    <name evidence="8" type="ORF">GCM10009550_48950</name>
</gene>
<evidence type="ECO:0000256" key="5">
    <source>
        <dbReference type="SAM" id="MobiDB-lite"/>
    </source>
</evidence>
<feature type="region of interest" description="Disordered" evidence="5">
    <location>
        <begin position="189"/>
        <end position="228"/>
    </location>
</feature>
<evidence type="ECO:0000256" key="4">
    <source>
        <dbReference type="PROSITE-ProRule" id="PRU00473"/>
    </source>
</evidence>
<dbReference type="InterPro" id="IPR036737">
    <property type="entry name" value="OmpA-like_sf"/>
</dbReference>
<feature type="domain" description="OmpA-like" evidence="7">
    <location>
        <begin position="228"/>
        <end position="341"/>
    </location>
</feature>
<dbReference type="PANTHER" id="PTHR30329:SF21">
    <property type="entry name" value="LIPOPROTEIN YIAD-RELATED"/>
    <property type="match status" value="1"/>
</dbReference>
<feature type="chain" id="PRO_5045320441" description="OmpA-like domain-containing protein" evidence="6">
    <location>
        <begin position="32"/>
        <end position="490"/>
    </location>
</feature>
<keyword evidence="3" id="KW-0998">Cell outer membrane</keyword>
<dbReference type="Proteomes" id="UP001500665">
    <property type="component" value="Unassembled WGS sequence"/>
</dbReference>
<dbReference type="InterPro" id="IPR006665">
    <property type="entry name" value="OmpA-like"/>
</dbReference>
<dbReference type="Pfam" id="PF00691">
    <property type="entry name" value="OmpA"/>
    <property type="match status" value="1"/>
</dbReference>
<dbReference type="EMBL" id="BAAAHH010000022">
    <property type="protein sequence ID" value="GAA0959307.1"/>
    <property type="molecule type" value="Genomic_DNA"/>
</dbReference>
<feature type="region of interest" description="Disordered" evidence="5">
    <location>
        <begin position="33"/>
        <end position="54"/>
    </location>
</feature>
<sequence length="490" mass="50872">MAVSAPLPMETAMRVLPIAALLVLAVGCSGAEDPPPAPRPPGGVPPAAASSAPAGPRALASVDVDAKVKARLEVVGLNRHGGEHVLAQIRVTNNDTVDFNPLDHLADDTDATPDMDRAGGIFLLDTAARRVVKPLQGADGCVCSRGESVLGSFLEPGEQKTFFAVLPAPSGGAKTATLLTPMSPPLVDVPISDEPPAGQDFPEPVGESVSYPLDAHSEDDESELRDDGRQVQVSLSADVLFATGSHALTAAAGTLIERTAGRISGGAVKVEGHADSTGTSAVNTPLSRRRAAAVAARLKKLLPDADFTTEGFGSSRPLYPNTTDEGRRRNRRVTITFTKADEPAPRPTSAAPAAPAAPGNGFTVAVDPLRPVGGGLSLLTYALTNTGQRQVSLQSLNDDTDRTWLKFRFWAAANAELVDGDRRIPPARYLLGTPAQGFSQLCLCTKTSGIATGADQFAPAQTKHFWALVQTPSGPVTAEIADLPAAPVPN</sequence>
<dbReference type="CDD" id="cd07185">
    <property type="entry name" value="OmpA_C-like"/>
    <property type="match status" value="1"/>
</dbReference>
<evidence type="ECO:0000313" key="9">
    <source>
        <dbReference type="Proteomes" id="UP001500665"/>
    </source>
</evidence>
<evidence type="ECO:0000256" key="6">
    <source>
        <dbReference type="SAM" id="SignalP"/>
    </source>
</evidence>
<keyword evidence="2 4" id="KW-0472">Membrane</keyword>
<keyword evidence="6" id="KW-0732">Signal</keyword>
<comment type="caution">
    <text evidence="8">The sequence shown here is derived from an EMBL/GenBank/DDBJ whole genome shotgun (WGS) entry which is preliminary data.</text>
</comment>
<reference evidence="9" key="1">
    <citation type="journal article" date="2019" name="Int. J. Syst. Evol. Microbiol.">
        <title>The Global Catalogue of Microorganisms (GCM) 10K type strain sequencing project: providing services to taxonomists for standard genome sequencing and annotation.</title>
        <authorList>
            <consortium name="The Broad Institute Genomics Platform"/>
            <consortium name="The Broad Institute Genome Sequencing Center for Infectious Disease"/>
            <person name="Wu L."/>
            <person name="Ma J."/>
        </authorList>
    </citation>
    <scope>NUCLEOTIDE SEQUENCE [LARGE SCALE GENOMIC DNA]</scope>
    <source>
        <strain evidence="9">JCM 10696</strain>
    </source>
</reference>
<dbReference type="InterPro" id="IPR050330">
    <property type="entry name" value="Bact_OuterMem_StrucFunc"/>
</dbReference>
<feature type="compositionally biased region" description="Low complexity" evidence="5">
    <location>
        <begin position="347"/>
        <end position="358"/>
    </location>
</feature>
<evidence type="ECO:0000256" key="3">
    <source>
        <dbReference type="ARBA" id="ARBA00023237"/>
    </source>
</evidence>